<dbReference type="InterPro" id="IPR019734">
    <property type="entry name" value="TPR_rpt"/>
</dbReference>
<sequence length="902" mass="104210">MKYFILGFLINFFLIQDGISMRLSKDKNLELAEKKLDELESLYALAQHEASIKVGREVLQLLPNINKSNEKCIFKVYLNLATNYFTLYKSDSTDYFFSKANNLLRQSPNLTVEIPNYVANHWDHQGMFYARKANYTQAIHYIQKGLLVCKEHHLNQYELPFLNNLANTYDWMGDYQNAFLIYQKIQQIGIPKHYNGLQTLISMGWNALRRKEYAQAEVFFQKGLTMYQFLVKEKLLVHNERDKMLIKFDLGVCYSLSTSFEKSNLYLDKVIDFYWKSKIKKDKYLSLAHLQKAKNLYALGAKQQALQEVQKGLQALVLEFNSNIIADNPLLSQTILDKKSLFQLLAFKGEILSDFYATKHQEEILEKSVRCFYLAVLLAEKHRKAIDYQEDKLRFNQDNKLVFEKAIHLGYKFYQLQPNIANANLFLRIMESTKAIALNDKIAIDKVKISTKAMPIQDEEQKELRYNAGLKQAMLDNKVNTKSLDSLRKLLTDSELKLYELNNKLASYMPHRNSQYSNADISIKEIIANLSPESAYISYTITSDFKVFVLAVNHQKVIIKKLDIGSNFIHQTQKLIFSLRENPTLFAYQGSPEAVALYKILINPIEQVLVGTKCLIISRDGILNYLPFEVLELGKNKNDYLVRYFAISYQYNALTYLLKQELKTNSKPKLLTIAPFTKQQIIADDTLMALPASSKIENNDVLRDAKATKNHFIQLSDKYDVFHLKCHSVSDPNKYADSYIYFNPSSSSWKLGFHEILTLPMKQCQLLMLGSCNSGNGHIEPQEGVMSLCYAFYKAGCKAVLSAQWQAHDRSSEFITARFYTYLKEGVTKDIALQKAKIDFLNEPLGNELNHPFYWANLTITGNISPIVENSFSSIYLFVGITVFLLLIIFLFKKYVKKPRKF</sequence>
<dbReference type="PANTHER" id="PTHR10098">
    <property type="entry name" value="RAPSYN-RELATED"/>
    <property type="match status" value="1"/>
</dbReference>
<feature type="domain" description="CHAT" evidence="3">
    <location>
        <begin position="594"/>
        <end position="863"/>
    </location>
</feature>
<proteinExistence type="predicted"/>
<dbReference type="Proteomes" id="UP001302222">
    <property type="component" value="Unassembled WGS sequence"/>
</dbReference>
<feature type="coiled-coil region" evidence="1">
    <location>
        <begin position="22"/>
        <end position="49"/>
    </location>
</feature>
<dbReference type="Pfam" id="PF12770">
    <property type="entry name" value="CHAT"/>
    <property type="match status" value="1"/>
</dbReference>
<evidence type="ECO:0000256" key="1">
    <source>
        <dbReference type="SAM" id="Coils"/>
    </source>
</evidence>
<dbReference type="EMBL" id="JAYGIM010000010">
    <property type="protein sequence ID" value="MEA5427628.1"/>
    <property type="molecule type" value="Genomic_DNA"/>
</dbReference>
<dbReference type="Pfam" id="PF13424">
    <property type="entry name" value="TPR_12"/>
    <property type="match status" value="1"/>
</dbReference>
<reference evidence="4 5" key="1">
    <citation type="submission" date="2023-12" db="EMBL/GenBank/DDBJ databases">
        <title>Novel species of the genus Arcicella isolated from rivers.</title>
        <authorList>
            <person name="Lu H."/>
        </authorList>
    </citation>
    <scope>NUCLEOTIDE SEQUENCE [LARGE SCALE GENOMIC DNA]</scope>
    <source>
        <strain evidence="4 5">DC25W</strain>
    </source>
</reference>
<dbReference type="Gene3D" id="1.25.40.10">
    <property type="entry name" value="Tetratricopeptide repeat domain"/>
    <property type="match status" value="2"/>
</dbReference>
<evidence type="ECO:0000256" key="2">
    <source>
        <dbReference type="SAM" id="Phobius"/>
    </source>
</evidence>
<keyword evidence="1" id="KW-0175">Coiled coil</keyword>
<evidence type="ECO:0000259" key="3">
    <source>
        <dbReference type="Pfam" id="PF12770"/>
    </source>
</evidence>
<keyword evidence="2" id="KW-0812">Transmembrane</keyword>
<dbReference type="InterPro" id="IPR024983">
    <property type="entry name" value="CHAT_dom"/>
</dbReference>
<evidence type="ECO:0000313" key="4">
    <source>
        <dbReference type="EMBL" id="MEA5427628.1"/>
    </source>
</evidence>
<protein>
    <submittedName>
        <fullName evidence="4">CHAT domain-containing tetratricopeptide repeat protein</fullName>
    </submittedName>
</protein>
<dbReference type="InterPro" id="IPR011990">
    <property type="entry name" value="TPR-like_helical_dom_sf"/>
</dbReference>
<keyword evidence="2" id="KW-1133">Transmembrane helix</keyword>
<name>A0ABU5SK50_9BACT</name>
<dbReference type="RefSeq" id="WP_323259205.1">
    <property type="nucleotide sequence ID" value="NZ_JAYGIM010000010.1"/>
</dbReference>
<dbReference type="SMART" id="SM00028">
    <property type="entry name" value="TPR"/>
    <property type="match status" value="3"/>
</dbReference>
<dbReference type="PANTHER" id="PTHR10098:SF108">
    <property type="entry name" value="TETRATRICOPEPTIDE REPEAT PROTEIN 28"/>
    <property type="match status" value="1"/>
</dbReference>
<comment type="caution">
    <text evidence="4">The sequence shown here is derived from an EMBL/GenBank/DDBJ whole genome shotgun (WGS) entry which is preliminary data.</text>
</comment>
<feature type="transmembrane region" description="Helical" evidence="2">
    <location>
        <begin position="875"/>
        <end position="892"/>
    </location>
</feature>
<evidence type="ECO:0000313" key="5">
    <source>
        <dbReference type="Proteomes" id="UP001302222"/>
    </source>
</evidence>
<dbReference type="SUPFAM" id="SSF48452">
    <property type="entry name" value="TPR-like"/>
    <property type="match status" value="2"/>
</dbReference>
<organism evidence="4 5">
    <name type="scientific">Arcicella lustrica</name>
    <dbReference type="NCBI Taxonomy" id="2984196"/>
    <lineage>
        <taxon>Bacteria</taxon>
        <taxon>Pseudomonadati</taxon>
        <taxon>Bacteroidota</taxon>
        <taxon>Cytophagia</taxon>
        <taxon>Cytophagales</taxon>
        <taxon>Flectobacillaceae</taxon>
        <taxon>Arcicella</taxon>
    </lineage>
</organism>
<accession>A0ABU5SK50</accession>
<gene>
    <name evidence="4" type="ORF">VB798_13650</name>
</gene>
<keyword evidence="5" id="KW-1185">Reference proteome</keyword>
<keyword evidence="2" id="KW-0472">Membrane</keyword>